<accession>A0A0A9WUP1</accession>
<feature type="non-terminal residue" evidence="4">
    <location>
        <position position="104"/>
    </location>
</feature>
<dbReference type="GO" id="GO:0005096">
    <property type="term" value="F:GTPase activator activity"/>
    <property type="evidence" value="ECO:0007669"/>
    <property type="project" value="InterPro"/>
</dbReference>
<reference evidence="4" key="2">
    <citation type="submission" date="2014-07" db="EMBL/GenBank/DDBJ databases">
        <authorList>
            <person name="Hull J."/>
        </authorList>
    </citation>
    <scope>NUCLEOTIDE SEQUENCE</scope>
</reference>
<dbReference type="InterPro" id="IPR017901">
    <property type="entry name" value="C-CAP_CF_C-like"/>
</dbReference>
<sequence length="104" mass="11678">LILLVKNLVRSSRKNLDPKDYLIEQISNDVAWKLPGSINGEQFIIQNCSNSLIYVLDHCDSVLIDECDHCKIIIGPTKGSVFLRNVSNSVFMIACGQFRASNCY</sequence>
<dbReference type="SMART" id="SM00673">
    <property type="entry name" value="CARP"/>
    <property type="match status" value="1"/>
</dbReference>
<dbReference type="InterPro" id="IPR016098">
    <property type="entry name" value="CAP/MinC_C"/>
</dbReference>
<evidence type="ECO:0000256" key="1">
    <source>
        <dbReference type="ARBA" id="ARBA00008848"/>
    </source>
</evidence>
<name>A0A0A9WUP1_LYGHE</name>
<dbReference type="GO" id="GO:0005929">
    <property type="term" value="C:cilium"/>
    <property type="evidence" value="ECO:0007669"/>
    <property type="project" value="TreeGrafter"/>
</dbReference>
<dbReference type="PROSITE" id="PS51329">
    <property type="entry name" value="C_CAP_COFACTOR_C"/>
    <property type="match status" value="1"/>
</dbReference>
<evidence type="ECO:0000256" key="2">
    <source>
        <dbReference type="ARBA" id="ARBA00022741"/>
    </source>
</evidence>
<dbReference type="SUPFAM" id="SSF69340">
    <property type="entry name" value="C-terminal domain of adenylylcyclase associated protein"/>
    <property type="match status" value="1"/>
</dbReference>
<organism evidence="4">
    <name type="scientific">Lygus hesperus</name>
    <name type="common">Western plant bug</name>
    <dbReference type="NCBI Taxonomy" id="30085"/>
    <lineage>
        <taxon>Eukaryota</taxon>
        <taxon>Metazoa</taxon>
        <taxon>Ecdysozoa</taxon>
        <taxon>Arthropoda</taxon>
        <taxon>Hexapoda</taxon>
        <taxon>Insecta</taxon>
        <taxon>Pterygota</taxon>
        <taxon>Neoptera</taxon>
        <taxon>Paraneoptera</taxon>
        <taxon>Hemiptera</taxon>
        <taxon>Heteroptera</taxon>
        <taxon>Panheteroptera</taxon>
        <taxon>Cimicomorpha</taxon>
        <taxon>Miridae</taxon>
        <taxon>Mirini</taxon>
        <taxon>Lygus</taxon>
    </lineage>
</organism>
<evidence type="ECO:0000259" key="3">
    <source>
        <dbReference type="PROSITE" id="PS51329"/>
    </source>
</evidence>
<comment type="similarity">
    <text evidence="1">Belongs to the TBCC family.</text>
</comment>
<reference evidence="4" key="1">
    <citation type="journal article" date="2014" name="PLoS ONE">
        <title>Transcriptome-Based Identification of ABC Transporters in the Western Tarnished Plant Bug Lygus hesperus.</title>
        <authorList>
            <person name="Hull J.J."/>
            <person name="Chaney K."/>
            <person name="Geib S.M."/>
            <person name="Fabrick J.A."/>
            <person name="Brent C.S."/>
            <person name="Walsh D."/>
            <person name="Lavine L.C."/>
        </authorList>
    </citation>
    <scope>NUCLEOTIDE SEQUENCE</scope>
</reference>
<dbReference type="PANTHER" id="PTHR15440">
    <property type="entry name" value="XRP2 PROTEIN"/>
    <property type="match status" value="1"/>
</dbReference>
<dbReference type="InterPro" id="IPR036223">
    <property type="entry name" value="CAP_C_sf"/>
</dbReference>
<keyword evidence="2" id="KW-0547">Nucleotide-binding</keyword>
<proteinExistence type="inferred from homology"/>
<dbReference type="GO" id="GO:1990075">
    <property type="term" value="C:periciliary membrane compartment"/>
    <property type="evidence" value="ECO:0007669"/>
    <property type="project" value="TreeGrafter"/>
</dbReference>
<dbReference type="InterPro" id="IPR039093">
    <property type="entry name" value="XRP2"/>
</dbReference>
<dbReference type="Pfam" id="PF07986">
    <property type="entry name" value="TBCC"/>
    <property type="match status" value="1"/>
</dbReference>
<protein>
    <submittedName>
        <fullName evidence="4">Protein XRP2</fullName>
    </submittedName>
</protein>
<evidence type="ECO:0000313" key="4">
    <source>
        <dbReference type="EMBL" id="JAG08565.1"/>
    </source>
</evidence>
<dbReference type="Gene3D" id="2.160.20.70">
    <property type="match status" value="1"/>
</dbReference>
<dbReference type="PANTHER" id="PTHR15440:SF0">
    <property type="entry name" value="PROTEIN XRP2"/>
    <property type="match status" value="1"/>
</dbReference>
<dbReference type="EMBL" id="GBHO01035039">
    <property type="protein sequence ID" value="JAG08565.1"/>
    <property type="molecule type" value="Transcribed_RNA"/>
</dbReference>
<feature type="domain" description="C-CAP/cofactor C-like" evidence="3">
    <location>
        <begin position="7"/>
        <end position="104"/>
    </location>
</feature>
<feature type="non-terminal residue" evidence="4">
    <location>
        <position position="1"/>
    </location>
</feature>
<dbReference type="AlphaFoldDB" id="A0A0A9WUP1"/>
<dbReference type="InterPro" id="IPR006599">
    <property type="entry name" value="CARP_motif"/>
</dbReference>
<dbReference type="InterPro" id="IPR012945">
    <property type="entry name" value="Tubulin-bd_cofactor_C_dom"/>
</dbReference>
<dbReference type="GO" id="GO:0006892">
    <property type="term" value="P:post-Golgi vesicle-mediated transport"/>
    <property type="evidence" value="ECO:0007669"/>
    <property type="project" value="TreeGrafter"/>
</dbReference>
<gene>
    <name evidence="4" type="primary">RP2_1</name>
    <name evidence="4" type="ORF">CM83_102648</name>
</gene>
<dbReference type="GO" id="GO:0000166">
    <property type="term" value="F:nucleotide binding"/>
    <property type="evidence" value="ECO:0007669"/>
    <property type="project" value="UniProtKB-KW"/>
</dbReference>